<gene>
    <name evidence="1" type="ORF">UFOPK2169_00622</name>
</gene>
<dbReference type="EMBL" id="CAEZWE010000018">
    <property type="protein sequence ID" value="CAB4648790.1"/>
    <property type="molecule type" value="Genomic_DNA"/>
</dbReference>
<protein>
    <submittedName>
        <fullName evidence="1">Unannotated protein</fullName>
    </submittedName>
</protein>
<reference evidence="1" key="1">
    <citation type="submission" date="2020-05" db="EMBL/GenBank/DDBJ databases">
        <authorList>
            <person name="Chiriac C."/>
            <person name="Salcher M."/>
            <person name="Ghai R."/>
            <person name="Kavagutti S V."/>
        </authorList>
    </citation>
    <scope>NUCLEOTIDE SEQUENCE</scope>
</reference>
<sequence length="122" mass="13392">MDNPIVELIGIYDADSTLRGEISYWIGARLGRSHCSLCDITHGLFTPKKQWTQCASELSVPFVTFHRNDAPAEVLGAAQGKFPVVLARTSSSLEIVVSREELDALEGSPERLAQLLHQITIS</sequence>
<evidence type="ECO:0000313" key="1">
    <source>
        <dbReference type="EMBL" id="CAB4648790.1"/>
    </source>
</evidence>
<dbReference type="AlphaFoldDB" id="A0A6J6KG96"/>
<organism evidence="1">
    <name type="scientific">freshwater metagenome</name>
    <dbReference type="NCBI Taxonomy" id="449393"/>
    <lineage>
        <taxon>unclassified sequences</taxon>
        <taxon>metagenomes</taxon>
        <taxon>ecological metagenomes</taxon>
    </lineage>
</organism>
<proteinExistence type="predicted"/>
<accession>A0A6J6KG96</accession>
<name>A0A6J6KG96_9ZZZZ</name>